<accession>A0A0V1DBU2</accession>
<evidence type="ECO:0000313" key="2">
    <source>
        <dbReference type="EMBL" id="KRY58578.1"/>
    </source>
</evidence>
<dbReference type="Pfam" id="PF13843">
    <property type="entry name" value="DDE_Tnp_1_7"/>
    <property type="match status" value="1"/>
</dbReference>
<evidence type="ECO:0000313" key="3">
    <source>
        <dbReference type="Proteomes" id="UP000054653"/>
    </source>
</evidence>
<dbReference type="AlphaFoldDB" id="A0A0V1DBU2"/>
<comment type="caution">
    <text evidence="2">The sequence shown here is derived from an EMBL/GenBank/DDBJ whole genome shotgun (WGS) entry which is preliminary data.</text>
</comment>
<organism evidence="2 3">
    <name type="scientific">Trichinella britovi</name>
    <name type="common">Parasitic roundworm</name>
    <dbReference type="NCBI Taxonomy" id="45882"/>
    <lineage>
        <taxon>Eukaryota</taxon>
        <taxon>Metazoa</taxon>
        <taxon>Ecdysozoa</taxon>
        <taxon>Nematoda</taxon>
        <taxon>Enoplea</taxon>
        <taxon>Dorylaimia</taxon>
        <taxon>Trichinellida</taxon>
        <taxon>Trichinellidae</taxon>
        <taxon>Trichinella</taxon>
    </lineage>
</organism>
<dbReference type="OMA" id="MAGKMHT"/>
<dbReference type="STRING" id="45882.A0A0V1DBU2"/>
<dbReference type="Proteomes" id="UP000054653">
    <property type="component" value="Unassembled WGS sequence"/>
</dbReference>
<dbReference type="OrthoDB" id="5920299at2759"/>
<proteinExistence type="predicted"/>
<feature type="domain" description="PiggyBac transposable element-derived protein" evidence="1">
    <location>
        <begin position="129"/>
        <end position="181"/>
    </location>
</feature>
<dbReference type="InterPro" id="IPR029526">
    <property type="entry name" value="PGBD"/>
</dbReference>
<name>A0A0V1DBU2_TRIBR</name>
<sequence>MEPTEREEQNESLDSNQMKKIVVVLSTFWSSELLRSRMAGKMHTKFSVQIEKSSKSQYENESTAEAASLKLRLQRKRSHRTNLRCESLKNGFEWSLTSANYFAAVRQLQKKFDHQNHIMNLQDFASCDKQLAQPFLNPNRNAFMDHYFTSFSTVEYFLEHGLRAVGTVFAHRRDVPACLRKTARH</sequence>
<gene>
    <name evidence="2" type="ORF">T03_6113</name>
</gene>
<keyword evidence="3" id="KW-1185">Reference proteome</keyword>
<dbReference type="EMBL" id="JYDI01000020">
    <property type="protein sequence ID" value="KRY58578.1"/>
    <property type="molecule type" value="Genomic_DNA"/>
</dbReference>
<reference evidence="2 3" key="1">
    <citation type="submission" date="2015-01" db="EMBL/GenBank/DDBJ databases">
        <title>Evolution of Trichinella species and genotypes.</title>
        <authorList>
            <person name="Korhonen P.K."/>
            <person name="Edoardo P."/>
            <person name="Giuseppe L.R."/>
            <person name="Gasser R.B."/>
        </authorList>
    </citation>
    <scope>NUCLEOTIDE SEQUENCE [LARGE SCALE GENOMIC DNA]</scope>
    <source>
        <strain evidence="2">ISS120</strain>
    </source>
</reference>
<protein>
    <recommendedName>
        <fullName evidence="1">PiggyBac transposable element-derived protein domain-containing protein</fullName>
    </recommendedName>
</protein>
<evidence type="ECO:0000259" key="1">
    <source>
        <dbReference type="Pfam" id="PF13843"/>
    </source>
</evidence>